<feature type="region of interest" description="Disordered" evidence="5">
    <location>
        <begin position="1628"/>
        <end position="1648"/>
    </location>
</feature>
<comment type="caution">
    <text evidence="7">The sequence shown here is derived from an EMBL/GenBank/DDBJ whole genome shotgun (WGS) entry which is preliminary data.</text>
</comment>
<dbReference type="Proteomes" id="UP001157915">
    <property type="component" value="Unassembled WGS sequence"/>
</dbReference>
<evidence type="ECO:0000256" key="3">
    <source>
        <dbReference type="ARBA" id="ARBA00022989"/>
    </source>
</evidence>
<evidence type="ECO:0000313" key="8">
    <source>
        <dbReference type="Proteomes" id="UP001157915"/>
    </source>
</evidence>
<accession>A0ABY1PE84</accession>
<dbReference type="PANTHER" id="PTHR36985">
    <property type="entry name" value="TRANSLOCATION AND ASSEMBLY MODULE SUBUNIT TAMB"/>
    <property type="match status" value="1"/>
</dbReference>
<evidence type="ECO:0000256" key="2">
    <source>
        <dbReference type="ARBA" id="ARBA00022692"/>
    </source>
</evidence>
<evidence type="ECO:0000259" key="6">
    <source>
        <dbReference type="Pfam" id="PF04357"/>
    </source>
</evidence>
<keyword evidence="8" id="KW-1185">Reference proteome</keyword>
<dbReference type="Pfam" id="PF04357">
    <property type="entry name" value="TamB"/>
    <property type="match status" value="1"/>
</dbReference>
<organism evidence="7 8">
    <name type="scientific">Algoriphagus winogradskyi</name>
    <dbReference type="NCBI Taxonomy" id="237017"/>
    <lineage>
        <taxon>Bacteria</taxon>
        <taxon>Pseudomonadati</taxon>
        <taxon>Bacteroidota</taxon>
        <taxon>Cytophagia</taxon>
        <taxon>Cytophagales</taxon>
        <taxon>Cyclobacteriaceae</taxon>
        <taxon>Algoriphagus</taxon>
    </lineage>
</organism>
<evidence type="ECO:0000313" key="7">
    <source>
        <dbReference type="EMBL" id="SMP31546.1"/>
    </source>
</evidence>
<dbReference type="InterPro" id="IPR007452">
    <property type="entry name" value="TamB_C"/>
</dbReference>
<protein>
    <recommendedName>
        <fullName evidence="6">Translocation and assembly module TamB C-terminal domain-containing protein</fullName>
    </recommendedName>
</protein>
<dbReference type="EMBL" id="FXUA01000007">
    <property type="protein sequence ID" value="SMP31546.1"/>
    <property type="molecule type" value="Genomic_DNA"/>
</dbReference>
<gene>
    <name evidence="7" type="ORF">SAMN06265367_107141</name>
</gene>
<evidence type="ECO:0000256" key="5">
    <source>
        <dbReference type="SAM" id="MobiDB-lite"/>
    </source>
</evidence>
<feature type="domain" description="Translocation and assembly module TamB C-terminal" evidence="6">
    <location>
        <begin position="1160"/>
        <end position="1619"/>
    </location>
</feature>
<keyword evidence="3" id="KW-1133">Transmembrane helix</keyword>
<keyword evidence="2" id="KW-0812">Transmembrane</keyword>
<comment type="subcellular location">
    <subcellularLocation>
        <location evidence="1">Membrane</location>
        <topology evidence="1">Single-pass membrane protein</topology>
    </subcellularLocation>
</comment>
<name>A0ABY1PE84_9BACT</name>
<evidence type="ECO:0000256" key="1">
    <source>
        <dbReference type="ARBA" id="ARBA00004167"/>
    </source>
</evidence>
<proteinExistence type="predicted"/>
<evidence type="ECO:0000256" key="4">
    <source>
        <dbReference type="ARBA" id="ARBA00023136"/>
    </source>
</evidence>
<reference evidence="7 8" key="1">
    <citation type="submission" date="2017-05" db="EMBL/GenBank/DDBJ databases">
        <authorList>
            <person name="Varghese N."/>
            <person name="Submissions S."/>
        </authorList>
    </citation>
    <scope>NUCLEOTIDE SEQUENCE [LARGE SCALE GENOMIC DNA]</scope>
    <source>
        <strain evidence="7 8">DSM 15360</strain>
    </source>
</reference>
<dbReference type="PANTHER" id="PTHR36985:SF1">
    <property type="entry name" value="TRANSLOCATION AND ASSEMBLY MODULE SUBUNIT TAMB"/>
    <property type="match status" value="1"/>
</dbReference>
<sequence>MVVGALILFIRSPWGQGIIVDKATSYVSDKTGTEISIKRLFITFAGNIYLEDLYLEDTQGDTLLYSKNLEAGVAFAPLLTTGNISVTKLEWEGLIARVNRSATTEKFNFDFLIEAFVSQDADSTQTVAADTTVSDPLSIKLSPIALRDFDITYQDEVMGIDAAIVLGELDVEIPGLDLEKYEFDIKEVSIQDTRIKYHQTKPFPPSKESTEESPLPILNLDKMRLTNVSADYVNVPDSQEAQVKIGNFLIELPEANLQTQTIKLKTLALEKSSILFHDFSVATQNGGSPASPSAPFEWPAWVVEADKIAIDSTDIEYKSADTSIKQGEFNPEAVVLSNLLFDAKDIFLKDEKAGMNLQAFHFQEGRGFDLNEFQFDLKAGNESVLVKNLILATNRSKLDAEFSLKYPSIQAFIDNYESLKFDMEVNESRLDVQDSYFFDPTLAQDTLIRELANNPIRLDLIARGSFNAMAIPSLNVQWGESDFSANGTVESPLDVEKLSFDFPEINLLTTRETLLKFIKEEDYGMKFPEQLDLKATISGTLDDLLAKLNVETDMGNILLDGTYQDKDQLAFSADLIVNQLQLGNLLKQPELDTLTFAISAHGSGSNLNELNAELSSTFERLRLYGSDYSGLNLTGKVTDGKGNLRASLDSEYLDFELDSELTLDSSNSKIDLKLDLVGADFYALGLTAKNSRARLKLDANFEGNLDEFDLNALVQEGILLYDDRNYPIGELTLAANVREDSTSLDIASKILNGFVRTNTNPSELATALSEHFTQYIDKTDSVYQTGDRSIVMNMDMKISDDPLLTEVLLQGMEQFDSARIQANYIQDIDSLTADIDFPYINYSGTEVDSLGLRIRSNKEILRMYVGFQDLTSGPLAIGKTFMTGQLADSRMYFDFHSYEEETRTYHISSDIGLNGDTLSYHVSSIDLILKGDKWTVPEKNQVKYSGESLEFKDFVFSKGNQELSFVNNVEGFTDENIAMVFRDFRLSTITSLLNPQEIIAGGKMDGRLVVENPFGATGLMGELKVDSLKIVNVPLGNLNLEATAKSLGNYILELNLKDGGFDLDLNGDFVANEAGGDFDVKLELNKIEMDKIAALSQDQILNADGFLTGTITANGTTADPKYKGEIQFNETSFVPAQLNTTYILSNETIKVDNAGVYFDQFTIRDVESNTFEIDGTVGTESYLNPTFDLSLTAKNFMAVNSTDGENDLIYGKGSIDADVRVQGDLVLPIVKATLSIKESTDLTVIIPESELDLVERQGVVLFVNKDNPDDILTRQSEETTSAFAGFDIQAILRADPDALFTIVIDPATGDNLQIAGDADLQMDINPNGRITLSGNYEISDGHYEMSLYNLVSRKFDINPGSRISWNGDPMDANLDIRAIYEVETAASELMSAQLTGSTNETQTQYKQQLPFLVYLNVSGELLRPEISFTLDMPENQRGAFGGNVYSRVLQINEQEDELNKQVFSLLVLNRFFPSSGSDGSNGGAEAIARNSVSQVLSDQMNALSSKLFGDSGFQVGFDVDSYQDYQSGSAQNRTDLNINAQQTLFDDRLVVQVGSQVDLEGSSQNSQQANSILANISFEYLLTEDGRWRIRAFRKNQFESIIDGQLVVTGGGLIFNREFNQFSELWKDPDQNKENRVDELEKKEENED</sequence>
<keyword evidence="4" id="KW-0472">Membrane</keyword>
<dbReference type="RefSeq" id="WP_377919235.1">
    <property type="nucleotide sequence ID" value="NZ_JBHSPM010000008.1"/>
</dbReference>